<dbReference type="Pfam" id="PF01522">
    <property type="entry name" value="Polysacc_deac_1"/>
    <property type="match status" value="1"/>
</dbReference>
<reference evidence="3" key="1">
    <citation type="submission" date="2021-01" db="EMBL/GenBank/DDBJ databases">
        <title>Whole genome shotgun sequence of Planosporangium mesophilum NBRC 109066.</title>
        <authorList>
            <person name="Komaki H."/>
            <person name="Tamura T."/>
        </authorList>
    </citation>
    <scope>NUCLEOTIDE SEQUENCE</scope>
    <source>
        <strain evidence="3">NBRC 109066</strain>
    </source>
</reference>
<gene>
    <name evidence="3" type="ORF">Pme01_05070</name>
</gene>
<comment type="caution">
    <text evidence="3">The sequence shown here is derived from an EMBL/GenBank/DDBJ whole genome shotgun (WGS) entry which is preliminary data.</text>
</comment>
<sequence length="238" mass="25318">MLAAGAALMLAAHAAPALTSIAPLRRRLLPGLSGQGRPDHVALTFDDGPDPRSTPAFLELLRAQGVRATFFLLGEMLSRAPDLGAELVAAGHEVAVHGWRHRCLLVRGPRDTYDDLARARDLIGAVTGRQPRWFRPPYGVLTTSALRAAQRLGLTPVLWTAWGRDWEAGATPESIVATVTGRLCGGGTVLLHDSDCTSAPDSWRRTLAALPAVIDGVGARNLRMGPLADHGVVSSRSH</sequence>
<organism evidence="3 4">
    <name type="scientific">Planosporangium mesophilum</name>
    <dbReference type="NCBI Taxonomy" id="689768"/>
    <lineage>
        <taxon>Bacteria</taxon>
        <taxon>Bacillati</taxon>
        <taxon>Actinomycetota</taxon>
        <taxon>Actinomycetes</taxon>
        <taxon>Micromonosporales</taxon>
        <taxon>Micromonosporaceae</taxon>
        <taxon>Planosporangium</taxon>
    </lineage>
</organism>
<dbReference type="SUPFAM" id="SSF88713">
    <property type="entry name" value="Glycoside hydrolase/deacetylase"/>
    <property type="match status" value="1"/>
</dbReference>
<evidence type="ECO:0000313" key="4">
    <source>
        <dbReference type="Proteomes" id="UP000599074"/>
    </source>
</evidence>
<dbReference type="Gene3D" id="3.20.20.370">
    <property type="entry name" value="Glycoside hydrolase/deacetylase"/>
    <property type="match status" value="1"/>
</dbReference>
<dbReference type="InterPro" id="IPR011330">
    <property type="entry name" value="Glyco_hydro/deAcase_b/a-brl"/>
</dbReference>
<dbReference type="GO" id="GO:0005975">
    <property type="term" value="P:carbohydrate metabolic process"/>
    <property type="evidence" value="ECO:0007669"/>
    <property type="project" value="InterPro"/>
</dbReference>
<dbReference type="AlphaFoldDB" id="A0A8J3TG68"/>
<dbReference type="InterPro" id="IPR050248">
    <property type="entry name" value="Polysacc_deacetylase_ArnD"/>
</dbReference>
<name>A0A8J3TG68_9ACTN</name>
<dbReference type="PROSITE" id="PS51677">
    <property type="entry name" value="NODB"/>
    <property type="match status" value="1"/>
</dbReference>
<dbReference type="InterPro" id="IPR002509">
    <property type="entry name" value="NODB_dom"/>
</dbReference>
<feature type="chain" id="PRO_5038800615" evidence="1">
    <location>
        <begin position="18"/>
        <end position="238"/>
    </location>
</feature>
<proteinExistence type="predicted"/>
<dbReference type="Proteomes" id="UP000599074">
    <property type="component" value="Unassembled WGS sequence"/>
</dbReference>
<evidence type="ECO:0000259" key="2">
    <source>
        <dbReference type="PROSITE" id="PS51677"/>
    </source>
</evidence>
<evidence type="ECO:0000313" key="3">
    <source>
        <dbReference type="EMBL" id="GII20910.1"/>
    </source>
</evidence>
<evidence type="ECO:0000256" key="1">
    <source>
        <dbReference type="SAM" id="SignalP"/>
    </source>
</evidence>
<dbReference type="EMBL" id="BOON01000005">
    <property type="protein sequence ID" value="GII20910.1"/>
    <property type="molecule type" value="Genomic_DNA"/>
</dbReference>
<dbReference type="GO" id="GO:0016810">
    <property type="term" value="F:hydrolase activity, acting on carbon-nitrogen (but not peptide) bonds"/>
    <property type="evidence" value="ECO:0007669"/>
    <property type="project" value="InterPro"/>
</dbReference>
<accession>A0A8J3TG68</accession>
<dbReference type="PANTHER" id="PTHR10587">
    <property type="entry name" value="GLYCOSYL TRANSFERASE-RELATED"/>
    <property type="match status" value="1"/>
</dbReference>
<keyword evidence="1" id="KW-0732">Signal</keyword>
<keyword evidence="4" id="KW-1185">Reference proteome</keyword>
<feature type="domain" description="NodB homology" evidence="2">
    <location>
        <begin position="39"/>
        <end position="225"/>
    </location>
</feature>
<dbReference type="PANTHER" id="PTHR10587:SF137">
    <property type="entry name" value="4-DEOXY-4-FORMAMIDO-L-ARABINOSE-PHOSPHOUNDECAPRENOL DEFORMYLASE ARND-RELATED"/>
    <property type="match status" value="1"/>
</dbReference>
<dbReference type="CDD" id="cd10959">
    <property type="entry name" value="CE4_NodB_like_3"/>
    <property type="match status" value="1"/>
</dbReference>
<protein>
    <submittedName>
        <fullName evidence="3">Polysaccharide deacetylase familiy protein</fullName>
    </submittedName>
</protein>
<feature type="signal peptide" evidence="1">
    <location>
        <begin position="1"/>
        <end position="17"/>
    </location>
</feature>